<accession>A5E023</accession>
<feature type="region of interest" description="Disordered" evidence="3">
    <location>
        <begin position="90"/>
        <end position="149"/>
    </location>
</feature>
<dbReference type="EMBL" id="CH981526">
    <property type="protein sequence ID" value="EDK44781.1"/>
    <property type="molecule type" value="Genomic_DNA"/>
</dbReference>
<dbReference type="HOGENOM" id="CLU_075129_2_0_1"/>
<sequence length="260" mass="29849">MIQQRKVPQEPTIAESSETESFTSESKNATSHTPQVGNKEDANVSLDDLFADLKKELDTSNNESLASGALPDQLEVDDYRSIERSLRSLPKLQSTFDNNNNNNSSNNSKSNGKSNGKDKSKTSAGTLKIYDPIPISKKEKSSDDTTDSRWFHMGRPELTPQLKRDLQIIQQRQALDPKRHYKREKWSIPKHFQMGEIIESSTGYYNQLKRKERGTSLVGEVLADDATKKYFKRKYGEIQKERESGKRAFYKKVKHNRKRF</sequence>
<gene>
    <name evidence="5" type="ORF">LELG_02960</name>
</gene>
<evidence type="ECO:0000256" key="2">
    <source>
        <dbReference type="ARBA" id="ARBA00023242"/>
    </source>
</evidence>
<dbReference type="AlphaFoldDB" id="A5E023"/>
<dbReference type="FunCoup" id="A5E023">
    <property type="interactions" value="359"/>
</dbReference>
<dbReference type="PANTHER" id="PTHR21686">
    <property type="entry name" value="DEOXYNUCLEOTIDYLTRANSFERASE TERMINAL-INTERACTING PROTEIN 2"/>
    <property type="match status" value="1"/>
</dbReference>
<dbReference type="KEGG" id="lel:PVL30_003785"/>
<name>A5E023_LODEL</name>
<organism evidence="5 6">
    <name type="scientific">Lodderomyces elongisporus (strain ATCC 11503 / CBS 2605 / JCM 1781 / NBRC 1676 / NRRL YB-4239)</name>
    <name type="common">Yeast</name>
    <name type="synonym">Saccharomyces elongisporus</name>
    <dbReference type="NCBI Taxonomy" id="379508"/>
    <lineage>
        <taxon>Eukaryota</taxon>
        <taxon>Fungi</taxon>
        <taxon>Dikarya</taxon>
        <taxon>Ascomycota</taxon>
        <taxon>Saccharomycotina</taxon>
        <taxon>Pichiomycetes</taxon>
        <taxon>Debaryomycetaceae</taxon>
        <taxon>Candida/Lodderomyces clade</taxon>
        <taxon>Lodderomyces</taxon>
    </lineage>
</organism>
<proteinExistence type="predicted"/>
<feature type="compositionally biased region" description="Low complexity" evidence="3">
    <location>
        <begin position="15"/>
        <end position="26"/>
    </location>
</feature>
<evidence type="ECO:0000256" key="3">
    <source>
        <dbReference type="SAM" id="MobiDB-lite"/>
    </source>
</evidence>
<feature type="compositionally biased region" description="Polar residues" evidence="3">
    <location>
        <begin position="27"/>
        <end position="36"/>
    </location>
</feature>
<keyword evidence="6" id="KW-1185">Reference proteome</keyword>
<dbReference type="PANTHER" id="PTHR21686:SF12">
    <property type="entry name" value="DEOXYNUCLEOTIDYLTRANSFERASE TERMINAL-INTERACTING PROTEIN 2"/>
    <property type="match status" value="1"/>
</dbReference>
<dbReference type="eggNOG" id="KOG3100">
    <property type="taxonomic scope" value="Eukaryota"/>
</dbReference>
<dbReference type="VEuPathDB" id="FungiDB:LELG_02960"/>
<evidence type="ECO:0000313" key="6">
    <source>
        <dbReference type="Proteomes" id="UP000001996"/>
    </source>
</evidence>
<dbReference type="Pfam" id="PF08698">
    <property type="entry name" value="Fcf2"/>
    <property type="match status" value="1"/>
</dbReference>
<comment type="subcellular location">
    <subcellularLocation>
        <location evidence="1">Nucleus</location>
        <location evidence="1">Nucleolus</location>
    </subcellularLocation>
</comment>
<feature type="compositionally biased region" description="Low complexity" evidence="3">
    <location>
        <begin position="97"/>
        <end position="114"/>
    </location>
</feature>
<dbReference type="GO" id="GO:0005730">
    <property type="term" value="C:nucleolus"/>
    <property type="evidence" value="ECO:0007669"/>
    <property type="project" value="UniProtKB-SubCell"/>
</dbReference>
<dbReference type="STRING" id="379508.A5E023"/>
<dbReference type="InterPro" id="IPR014810">
    <property type="entry name" value="Fcf2_C"/>
</dbReference>
<reference evidence="5 6" key="1">
    <citation type="journal article" date="2009" name="Nature">
        <title>Evolution of pathogenicity and sexual reproduction in eight Candida genomes.</title>
        <authorList>
            <person name="Butler G."/>
            <person name="Rasmussen M.D."/>
            <person name="Lin M.F."/>
            <person name="Santos M.A."/>
            <person name="Sakthikumar S."/>
            <person name="Munro C.A."/>
            <person name="Rheinbay E."/>
            <person name="Grabherr M."/>
            <person name="Forche A."/>
            <person name="Reedy J.L."/>
            <person name="Agrafioti I."/>
            <person name="Arnaud M.B."/>
            <person name="Bates S."/>
            <person name="Brown A.J."/>
            <person name="Brunke S."/>
            <person name="Costanzo M.C."/>
            <person name="Fitzpatrick D.A."/>
            <person name="de Groot P.W."/>
            <person name="Harris D."/>
            <person name="Hoyer L.L."/>
            <person name="Hube B."/>
            <person name="Klis F.M."/>
            <person name="Kodira C."/>
            <person name="Lennard N."/>
            <person name="Logue M.E."/>
            <person name="Martin R."/>
            <person name="Neiman A.M."/>
            <person name="Nikolaou E."/>
            <person name="Quail M.A."/>
            <person name="Quinn J."/>
            <person name="Santos M.C."/>
            <person name="Schmitzberger F.F."/>
            <person name="Sherlock G."/>
            <person name="Shah P."/>
            <person name="Silverstein K.A."/>
            <person name="Skrzypek M.S."/>
            <person name="Soll D."/>
            <person name="Staggs R."/>
            <person name="Stansfield I."/>
            <person name="Stumpf M.P."/>
            <person name="Sudbery P.E."/>
            <person name="Srikantha T."/>
            <person name="Zeng Q."/>
            <person name="Berman J."/>
            <person name="Berriman M."/>
            <person name="Heitman J."/>
            <person name="Gow N.A."/>
            <person name="Lorenz M.C."/>
            <person name="Birren B.W."/>
            <person name="Kellis M."/>
            <person name="Cuomo C.A."/>
        </authorList>
    </citation>
    <scope>NUCLEOTIDE SEQUENCE [LARGE SCALE GENOMIC DNA]</scope>
    <source>
        <strain evidence="6">ATCC 11503 / BCRC 21390 / CBS 2605 / JCM 1781 / NBRC 1676 / NRRL YB-4239</strain>
    </source>
</reference>
<dbReference type="GO" id="GO:0006396">
    <property type="term" value="P:RNA processing"/>
    <property type="evidence" value="ECO:0007669"/>
    <property type="project" value="TreeGrafter"/>
</dbReference>
<dbReference type="GO" id="GO:0003723">
    <property type="term" value="F:RNA binding"/>
    <property type="evidence" value="ECO:0007669"/>
    <property type="project" value="TreeGrafter"/>
</dbReference>
<feature type="compositionally biased region" description="Basic and acidic residues" evidence="3">
    <location>
        <begin position="136"/>
        <end position="149"/>
    </location>
</feature>
<feature type="domain" description="Fcf2 pre-rRNA processing C-terminal" evidence="4">
    <location>
        <begin position="143"/>
        <end position="234"/>
    </location>
</feature>
<feature type="region of interest" description="Disordered" evidence="3">
    <location>
        <begin position="1"/>
        <end position="43"/>
    </location>
</feature>
<dbReference type="Proteomes" id="UP000001996">
    <property type="component" value="Unassembled WGS sequence"/>
</dbReference>
<dbReference type="GeneID" id="5233084"/>
<protein>
    <recommendedName>
        <fullName evidence="4">Fcf2 pre-rRNA processing C-terminal domain-containing protein</fullName>
    </recommendedName>
</protein>
<evidence type="ECO:0000256" key="1">
    <source>
        <dbReference type="ARBA" id="ARBA00004604"/>
    </source>
</evidence>
<dbReference type="InParanoid" id="A5E023"/>
<keyword evidence="2" id="KW-0539">Nucleus</keyword>
<dbReference type="OrthoDB" id="427886at2759"/>
<dbReference type="InterPro" id="IPR039883">
    <property type="entry name" value="Fcf2/DNTTIP2"/>
</dbReference>
<evidence type="ECO:0000259" key="4">
    <source>
        <dbReference type="Pfam" id="PF08698"/>
    </source>
</evidence>
<evidence type="ECO:0000313" key="5">
    <source>
        <dbReference type="EMBL" id="EDK44781.1"/>
    </source>
</evidence>